<accession>A0AAU2HGG7</accession>
<name>A0AAU2HGG7_9ACTN</name>
<evidence type="ECO:0000313" key="1">
    <source>
        <dbReference type="EMBL" id="WTU45974.1"/>
    </source>
</evidence>
<dbReference type="EMBL" id="CP108255">
    <property type="protein sequence ID" value="WTU45974.1"/>
    <property type="molecule type" value="Genomic_DNA"/>
</dbReference>
<gene>
    <name evidence="1" type="ORF">OHV25_40960</name>
</gene>
<reference evidence="1" key="1">
    <citation type="submission" date="2022-10" db="EMBL/GenBank/DDBJ databases">
        <title>The complete genomes of actinobacterial strains from the NBC collection.</title>
        <authorList>
            <person name="Joergensen T.S."/>
            <person name="Alvarez Arevalo M."/>
            <person name="Sterndorff E.B."/>
            <person name="Faurdal D."/>
            <person name="Vuksanovic O."/>
            <person name="Mourched A.-S."/>
            <person name="Charusanti P."/>
            <person name="Shaw S."/>
            <person name="Blin K."/>
            <person name="Weber T."/>
        </authorList>
    </citation>
    <scope>NUCLEOTIDE SEQUENCE</scope>
    <source>
        <strain evidence="1">NBC_00060</strain>
    </source>
</reference>
<proteinExistence type="predicted"/>
<sequence>MKQAKSQAKPTAPVTAEAVRRLQKRVTAFAATGTTSNSPVTYHR</sequence>
<dbReference type="AlphaFoldDB" id="A0AAU2HGG7"/>
<organism evidence="1">
    <name type="scientific">Streptomyces sp. NBC_00060</name>
    <dbReference type="NCBI Taxonomy" id="2975636"/>
    <lineage>
        <taxon>Bacteria</taxon>
        <taxon>Bacillati</taxon>
        <taxon>Actinomycetota</taxon>
        <taxon>Actinomycetes</taxon>
        <taxon>Kitasatosporales</taxon>
        <taxon>Streptomycetaceae</taxon>
        <taxon>Streptomyces</taxon>
    </lineage>
</organism>
<protein>
    <submittedName>
        <fullName evidence="1">Uncharacterized protein</fullName>
    </submittedName>
</protein>